<dbReference type="InterPro" id="IPR015500">
    <property type="entry name" value="Peptidase_S8_subtilisin-rel"/>
</dbReference>
<keyword evidence="7" id="KW-0732">Signal</keyword>
<protein>
    <submittedName>
        <fullName evidence="9">S8 family serine peptidase</fullName>
    </submittedName>
</protein>
<dbReference type="RefSeq" id="WP_330086201.1">
    <property type="nucleotide sequence ID" value="NZ_JAUGZK010000001.1"/>
</dbReference>
<dbReference type="InterPro" id="IPR013783">
    <property type="entry name" value="Ig-like_fold"/>
</dbReference>
<dbReference type="InterPro" id="IPR023828">
    <property type="entry name" value="Peptidase_S8_Ser-AS"/>
</dbReference>
<sequence>MSKSAWLFGGLMLGVSLASVQAEPLARDYHPERLIVTFTSGSERVQTQSAQAESAGPLQHYLKDASRFSQLPRKAVVRRPAGISLQQAKAELQAMPGVRSVELDYKVRKTQQPNDPRYSQQWYLQALPGIQAEQAWSETTGNQQLVVAVIDTGVDYNHPDLAANIWHNPLEQVNGQDDTGNGYIDDVRGIDTANKTSDPMDDDGHGTLVAGIIAAAGNNQRGIAGVNWQLQILPCKFLDDMGDGFTSDAIECLDYILDLKLNYGVPIVATNNSWGSSAFSEALYQAVQQHHEAGILFVASAGNSASSLPFYPAAFDLPNVVSVAAHDEAGQLATFSNFGRDHVSLSAPGVRILSTFLDDQYALSSGTSMAAPVVSGLAALLKSAKPELDAQALKHHLLVAGAEAMDTRIEHHTMAGKLVLAADGANGAFHCSTQQLFRRLKPTTDTVFLEAGSWLDIQLLGMNCLGSEPTPELRVQPSGDLVVLNDAGQAPDRFAGDGIHSGRWWFDGVPATLRFPDGDVRVETEQANFCAENNISEVSLESCEALLAFFYQTGGPGWFERSGWLQHSAICSWYGVRCQSGDVTALELAQNNLSGQLQLNYSALPALAVLDLAGNSLTGPIPAGIGTARELQQLDLSHNGFSGALPATLGQLSALQQLALSNNFFSGSLPSTLSHLNGLRWLDLSNNNLQGSLPQSLTQLSQLQGFSYVETRLCEPRNSDYYQWLQAISFLEVNQDCSNQAPVVSAGENRTVSAGSQVQLQGSASDADGEILQYRWLQLEGAPVQLSHADSLHSSFVSPTLTQTQSLRFQLTASDLRSSSSDTVVITVQGQATSPEPSGSSGGAVLWLLPVVLVLMIGRNRRDQVYFAATKLCSYFQDKELQ</sequence>
<organism evidence="9 10">
    <name type="scientific">Alkalimonas mucilaginosa</name>
    <dbReference type="NCBI Taxonomy" id="3057676"/>
    <lineage>
        <taxon>Bacteria</taxon>
        <taxon>Pseudomonadati</taxon>
        <taxon>Pseudomonadota</taxon>
        <taxon>Gammaproteobacteria</taxon>
        <taxon>Alkalimonas</taxon>
    </lineage>
</organism>
<dbReference type="InterPro" id="IPR051048">
    <property type="entry name" value="Peptidase_S8/S53_subtilisin"/>
</dbReference>
<dbReference type="PRINTS" id="PR00723">
    <property type="entry name" value="SUBTILISIN"/>
</dbReference>
<dbReference type="Pfam" id="PF00082">
    <property type="entry name" value="Peptidase_S8"/>
    <property type="match status" value="1"/>
</dbReference>
<dbReference type="PROSITE" id="PS00138">
    <property type="entry name" value="SUBTILASE_SER"/>
    <property type="match status" value="1"/>
</dbReference>
<dbReference type="Gene3D" id="3.80.10.10">
    <property type="entry name" value="Ribonuclease Inhibitor"/>
    <property type="match status" value="1"/>
</dbReference>
<feature type="signal peptide" evidence="7">
    <location>
        <begin position="1"/>
        <end position="22"/>
    </location>
</feature>
<evidence type="ECO:0000256" key="6">
    <source>
        <dbReference type="RuleBase" id="RU003355"/>
    </source>
</evidence>
<dbReference type="Pfam" id="PF22352">
    <property type="entry name" value="K319L-like_PKD"/>
    <property type="match status" value="1"/>
</dbReference>
<feature type="active site" description="Charge relay system" evidence="5">
    <location>
        <position position="205"/>
    </location>
</feature>
<dbReference type="SUPFAM" id="SSF52743">
    <property type="entry name" value="Subtilisin-like"/>
    <property type="match status" value="1"/>
</dbReference>
<dbReference type="InterPro" id="IPR036852">
    <property type="entry name" value="Peptidase_S8/S53_dom_sf"/>
</dbReference>
<evidence type="ECO:0000313" key="10">
    <source>
        <dbReference type="Proteomes" id="UP001339167"/>
    </source>
</evidence>
<dbReference type="InterPro" id="IPR022398">
    <property type="entry name" value="Peptidase_S8_His-AS"/>
</dbReference>
<feature type="chain" id="PRO_5047220694" evidence="7">
    <location>
        <begin position="23"/>
        <end position="882"/>
    </location>
</feature>
<accession>A0ABU7JAX2</accession>
<dbReference type="Gene3D" id="3.40.50.200">
    <property type="entry name" value="Peptidase S8/S53 domain"/>
    <property type="match status" value="1"/>
</dbReference>
<dbReference type="PANTHER" id="PTHR43399">
    <property type="entry name" value="SUBTILISIN-RELATED"/>
    <property type="match status" value="1"/>
</dbReference>
<dbReference type="InterPro" id="IPR034204">
    <property type="entry name" value="PfSUB1-like_cat_dom"/>
</dbReference>
<comment type="similarity">
    <text evidence="1 5 6">Belongs to the peptidase S8 family.</text>
</comment>
<dbReference type="Pfam" id="PF00560">
    <property type="entry name" value="LRR_1"/>
    <property type="match status" value="1"/>
</dbReference>
<evidence type="ECO:0000313" key="9">
    <source>
        <dbReference type="EMBL" id="MEE2022841.1"/>
    </source>
</evidence>
<proteinExistence type="inferred from homology"/>
<keyword evidence="10" id="KW-1185">Reference proteome</keyword>
<reference evidence="9 10" key="1">
    <citation type="submission" date="2023-06" db="EMBL/GenBank/DDBJ databases">
        <title>Alkalimonas sp., MEB004 an alkaliphilic bacterium isolated from Lonar Lake, India.</title>
        <authorList>
            <person name="Joshi A."/>
            <person name="Thite S."/>
        </authorList>
    </citation>
    <scope>NUCLEOTIDE SEQUENCE [LARGE SCALE GENOMIC DNA]</scope>
    <source>
        <strain evidence="9 10">MEB004</strain>
    </source>
</reference>
<evidence type="ECO:0000256" key="7">
    <source>
        <dbReference type="SAM" id="SignalP"/>
    </source>
</evidence>
<feature type="active site" description="Charge relay system" evidence="5">
    <location>
        <position position="368"/>
    </location>
</feature>
<dbReference type="InterPro" id="IPR001611">
    <property type="entry name" value="Leu-rich_rpt"/>
</dbReference>
<evidence type="ECO:0000256" key="1">
    <source>
        <dbReference type="ARBA" id="ARBA00011073"/>
    </source>
</evidence>
<name>A0ABU7JAX2_9GAMM</name>
<feature type="domain" description="Peptidase S8/S53" evidence="8">
    <location>
        <begin position="144"/>
        <end position="399"/>
    </location>
</feature>
<dbReference type="EMBL" id="JAUGZK010000001">
    <property type="protein sequence ID" value="MEE2022841.1"/>
    <property type="molecule type" value="Genomic_DNA"/>
</dbReference>
<evidence type="ECO:0000259" key="8">
    <source>
        <dbReference type="Pfam" id="PF00082"/>
    </source>
</evidence>
<dbReference type="PROSITE" id="PS51892">
    <property type="entry name" value="SUBTILASE"/>
    <property type="match status" value="1"/>
</dbReference>
<evidence type="ECO:0000256" key="2">
    <source>
        <dbReference type="ARBA" id="ARBA00022670"/>
    </source>
</evidence>
<dbReference type="PROSITE" id="PS00137">
    <property type="entry name" value="SUBTILASE_HIS"/>
    <property type="match status" value="1"/>
</dbReference>
<dbReference type="Pfam" id="PF13855">
    <property type="entry name" value="LRR_8"/>
    <property type="match status" value="1"/>
</dbReference>
<dbReference type="PANTHER" id="PTHR43399:SF4">
    <property type="entry name" value="CELL WALL-ASSOCIATED PROTEASE"/>
    <property type="match status" value="1"/>
</dbReference>
<evidence type="ECO:0000256" key="4">
    <source>
        <dbReference type="ARBA" id="ARBA00022825"/>
    </source>
</evidence>
<comment type="caution">
    <text evidence="9">The sequence shown here is derived from an EMBL/GenBank/DDBJ whole genome shotgun (WGS) entry which is preliminary data.</text>
</comment>
<keyword evidence="4 5" id="KW-0720">Serine protease</keyword>
<evidence type="ECO:0000256" key="5">
    <source>
        <dbReference type="PROSITE-ProRule" id="PRU01240"/>
    </source>
</evidence>
<dbReference type="Gene3D" id="2.60.40.10">
    <property type="entry name" value="Immunoglobulins"/>
    <property type="match status" value="1"/>
</dbReference>
<dbReference type="PROSITE" id="PS00136">
    <property type="entry name" value="SUBTILASE_ASP"/>
    <property type="match status" value="1"/>
</dbReference>
<keyword evidence="3 5" id="KW-0378">Hydrolase</keyword>
<dbReference type="CDD" id="cd07473">
    <property type="entry name" value="Peptidases_S8_Subtilisin_like"/>
    <property type="match status" value="1"/>
</dbReference>
<gene>
    <name evidence="9" type="ORF">QWF21_01175</name>
</gene>
<keyword evidence="2 5" id="KW-0645">Protease</keyword>
<dbReference type="InterPro" id="IPR032675">
    <property type="entry name" value="LRR_dom_sf"/>
</dbReference>
<dbReference type="InterPro" id="IPR000209">
    <property type="entry name" value="Peptidase_S8/S53_dom"/>
</dbReference>
<dbReference type="SUPFAM" id="SSF52058">
    <property type="entry name" value="L domain-like"/>
    <property type="match status" value="1"/>
</dbReference>
<dbReference type="InterPro" id="IPR023827">
    <property type="entry name" value="Peptidase_S8_Asp-AS"/>
</dbReference>
<evidence type="ECO:0000256" key="3">
    <source>
        <dbReference type="ARBA" id="ARBA00022801"/>
    </source>
</evidence>
<dbReference type="Proteomes" id="UP001339167">
    <property type="component" value="Unassembled WGS sequence"/>
</dbReference>
<feature type="active site" description="Charge relay system" evidence="5">
    <location>
        <position position="151"/>
    </location>
</feature>